<reference evidence="2 3" key="1">
    <citation type="submission" date="2020-11" db="EMBL/GenBank/DDBJ databases">
        <authorList>
            <person name="Kim M.K."/>
        </authorList>
    </citation>
    <scope>NUCLEOTIDE SEQUENCE [LARGE SCALE GENOMIC DNA]</scope>
    <source>
        <strain evidence="2 3">BT439</strain>
    </source>
</reference>
<feature type="chain" id="PRO_5036839533" description="DUF4138 domain-containing protein" evidence="1">
    <location>
        <begin position="22"/>
        <end position="250"/>
    </location>
</feature>
<comment type="caution">
    <text evidence="2">The sequence shown here is derived from an EMBL/GenBank/DDBJ whole genome shotgun (WGS) entry which is preliminary data.</text>
</comment>
<keyword evidence="3" id="KW-1185">Reference proteome</keyword>
<accession>A0A931FKH7</accession>
<dbReference type="EMBL" id="JADQDP010000003">
    <property type="protein sequence ID" value="MBF9143068.1"/>
    <property type="molecule type" value="Genomic_DNA"/>
</dbReference>
<proteinExistence type="predicted"/>
<sequence>MNLVRAASLALLCIPLFGHFAAGQAAAPDAALAAAVGAAQQQYATGFALSSQLYNGPEYIDYARPYHQRTGHQFFGEPTRQPGSVFYNGHNFPNLQLAYDVVRDQVVVTPPRSPLSLRFVNENVGSFSLNNHRFVRLVADSANSRVIQTGYYEVLLDSTVQVLARRSKRMQERVVQQGVDVEFVSQDELFIKKAGIYYPASRKSTALRVFADRGKEMQDYAKAQKLSFKKAQFEASLVQLARYYSGLTTR</sequence>
<dbReference type="Proteomes" id="UP000645610">
    <property type="component" value="Unassembled WGS sequence"/>
</dbReference>
<evidence type="ECO:0000313" key="3">
    <source>
        <dbReference type="Proteomes" id="UP000645610"/>
    </source>
</evidence>
<protein>
    <recommendedName>
        <fullName evidence="4">DUF4138 domain-containing protein</fullName>
    </recommendedName>
</protein>
<gene>
    <name evidence="2" type="ORF">I2I01_15580</name>
</gene>
<organism evidence="2 3">
    <name type="scientific">Hymenobacter properus</name>
    <dbReference type="NCBI Taxonomy" id="2791026"/>
    <lineage>
        <taxon>Bacteria</taxon>
        <taxon>Pseudomonadati</taxon>
        <taxon>Bacteroidota</taxon>
        <taxon>Cytophagia</taxon>
        <taxon>Cytophagales</taxon>
        <taxon>Hymenobacteraceae</taxon>
        <taxon>Hymenobacter</taxon>
    </lineage>
</organism>
<evidence type="ECO:0008006" key="4">
    <source>
        <dbReference type="Google" id="ProtNLM"/>
    </source>
</evidence>
<feature type="signal peptide" evidence="1">
    <location>
        <begin position="1"/>
        <end position="21"/>
    </location>
</feature>
<name>A0A931FKH7_9BACT</name>
<keyword evidence="1" id="KW-0732">Signal</keyword>
<evidence type="ECO:0000256" key="1">
    <source>
        <dbReference type="SAM" id="SignalP"/>
    </source>
</evidence>
<dbReference type="AlphaFoldDB" id="A0A931FKH7"/>
<dbReference type="RefSeq" id="WP_196287388.1">
    <property type="nucleotide sequence ID" value="NZ_JADQDP010000003.1"/>
</dbReference>
<evidence type="ECO:0000313" key="2">
    <source>
        <dbReference type="EMBL" id="MBF9143068.1"/>
    </source>
</evidence>